<dbReference type="PANTHER" id="PTHR14140:SF27">
    <property type="entry name" value="OS04G0289800 PROTEIN"/>
    <property type="match status" value="1"/>
</dbReference>
<dbReference type="PANTHER" id="PTHR14140">
    <property type="entry name" value="E3 UBIQUITIN-PROTEIN LIGASE UHRF-RELATED"/>
    <property type="match status" value="1"/>
</dbReference>
<dbReference type="PROSITE" id="PS51015">
    <property type="entry name" value="YDG"/>
    <property type="match status" value="1"/>
</dbReference>
<dbReference type="SUPFAM" id="SSF88697">
    <property type="entry name" value="PUA domain-like"/>
    <property type="match status" value="1"/>
</dbReference>
<dbReference type="GO" id="GO:0061630">
    <property type="term" value="F:ubiquitin protein ligase activity"/>
    <property type="evidence" value="ECO:0007669"/>
    <property type="project" value="TreeGrafter"/>
</dbReference>
<comment type="subcellular location">
    <subcellularLocation>
        <location evidence="2">Nucleus</location>
    </subcellularLocation>
</comment>
<dbReference type="GO" id="GO:0016567">
    <property type="term" value="P:protein ubiquitination"/>
    <property type="evidence" value="ECO:0007669"/>
    <property type="project" value="TreeGrafter"/>
</dbReference>
<dbReference type="InterPro" id="IPR036987">
    <property type="entry name" value="SRA-YDG_sf"/>
</dbReference>
<dbReference type="AlphaFoldDB" id="A0A7J7GE43"/>
<dbReference type="Pfam" id="PF02182">
    <property type="entry name" value="SAD_SRA"/>
    <property type="match status" value="1"/>
</dbReference>
<evidence type="ECO:0000256" key="2">
    <source>
        <dbReference type="PROSITE-ProRule" id="PRU00358"/>
    </source>
</evidence>
<protein>
    <recommendedName>
        <fullName evidence="3">YDG domain-containing protein</fullName>
    </recommendedName>
</protein>
<keyword evidence="5" id="KW-1185">Reference proteome</keyword>
<proteinExistence type="predicted"/>
<reference evidence="4 5" key="2">
    <citation type="submission" date="2020-07" db="EMBL/GenBank/DDBJ databases">
        <title>Genome assembly of wild tea tree DASZ reveals pedigree and selection history of tea varieties.</title>
        <authorList>
            <person name="Zhang W."/>
        </authorList>
    </citation>
    <scope>NUCLEOTIDE SEQUENCE [LARGE SCALE GENOMIC DNA]</scope>
    <source>
        <strain evidence="5">cv. G240</strain>
        <tissue evidence="4">Leaf</tissue>
    </source>
</reference>
<sequence length="192" mass="20726">MVQSVALSGGYEDDEDHGEWFLYTGRYAHGCIRYSKIYLNVVEETSVETKGRTRQSFDQKFDKMNEALRVSCRKGYPVQVVRAQASSKQPPSSLPLGFAALSAGTSVSSLGRPWKGGRPVIVATTSYISSGALRRPTPCLPSAIPERFAGGLSCQGMTIRLTGCGLCQYGNTNPGFTGAPFLTIRPSAYSDP</sequence>
<name>A0A7J7GE43_CAMSI</name>
<dbReference type="GO" id="GO:0044027">
    <property type="term" value="P:negative regulation of gene expression via chromosomal CpG island methylation"/>
    <property type="evidence" value="ECO:0007669"/>
    <property type="project" value="TreeGrafter"/>
</dbReference>
<dbReference type="Proteomes" id="UP000593564">
    <property type="component" value="Unassembled WGS sequence"/>
</dbReference>
<gene>
    <name evidence="4" type="ORF">HYC85_025214</name>
</gene>
<feature type="domain" description="YDG" evidence="3">
    <location>
        <begin position="1"/>
        <end position="135"/>
    </location>
</feature>
<dbReference type="InterPro" id="IPR003105">
    <property type="entry name" value="SRA_YDG"/>
</dbReference>
<evidence type="ECO:0000313" key="4">
    <source>
        <dbReference type="EMBL" id="KAF5937708.1"/>
    </source>
</evidence>
<reference evidence="5" key="1">
    <citation type="journal article" date="2020" name="Nat. Commun.">
        <title>Genome assembly of wild tea tree DASZ reveals pedigree and selection history of tea varieties.</title>
        <authorList>
            <person name="Zhang W."/>
            <person name="Zhang Y."/>
            <person name="Qiu H."/>
            <person name="Guo Y."/>
            <person name="Wan H."/>
            <person name="Zhang X."/>
            <person name="Scossa F."/>
            <person name="Alseekh S."/>
            <person name="Zhang Q."/>
            <person name="Wang P."/>
            <person name="Xu L."/>
            <person name="Schmidt M.H."/>
            <person name="Jia X."/>
            <person name="Li D."/>
            <person name="Zhu A."/>
            <person name="Guo F."/>
            <person name="Chen W."/>
            <person name="Ni D."/>
            <person name="Usadel B."/>
            <person name="Fernie A.R."/>
            <person name="Wen W."/>
        </authorList>
    </citation>
    <scope>NUCLEOTIDE SEQUENCE [LARGE SCALE GENOMIC DNA]</scope>
    <source>
        <strain evidence="5">cv. G240</strain>
    </source>
</reference>
<organism evidence="4 5">
    <name type="scientific">Camellia sinensis</name>
    <name type="common">Tea plant</name>
    <name type="synonym">Thea sinensis</name>
    <dbReference type="NCBI Taxonomy" id="4442"/>
    <lineage>
        <taxon>Eukaryota</taxon>
        <taxon>Viridiplantae</taxon>
        <taxon>Streptophyta</taxon>
        <taxon>Embryophyta</taxon>
        <taxon>Tracheophyta</taxon>
        <taxon>Spermatophyta</taxon>
        <taxon>Magnoliopsida</taxon>
        <taxon>eudicotyledons</taxon>
        <taxon>Gunneridae</taxon>
        <taxon>Pentapetalae</taxon>
        <taxon>asterids</taxon>
        <taxon>Ericales</taxon>
        <taxon>Theaceae</taxon>
        <taxon>Camellia</taxon>
    </lineage>
</organism>
<evidence type="ECO:0000256" key="1">
    <source>
        <dbReference type="ARBA" id="ARBA00023242"/>
    </source>
</evidence>
<dbReference type="EMBL" id="JACBKZ010000012">
    <property type="protein sequence ID" value="KAF5937708.1"/>
    <property type="molecule type" value="Genomic_DNA"/>
</dbReference>
<keyword evidence="1 2" id="KW-0539">Nucleus</keyword>
<dbReference type="GO" id="GO:0005634">
    <property type="term" value="C:nucleus"/>
    <property type="evidence" value="ECO:0007669"/>
    <property type="project" value="UniProtKB-SubCell"/>
</dbReference>
<dbReference type="InterPro" id="IPR015947">
    <property type="entry name" value="PUA-like_sf"/>
</dbReference>
<comment type="caution">
    <text evidence="4">The sequence shown here is derived from an EMBL/GenBank/DDBJ whole genome shotgun (WGS) entry which is preliminary data.</text>
</comment>
<dbReference type="InterPro" id="IPR045134">
    <property type="entry name" value="UHRF1/2-like"/>
</dbReference>
<evidence type="ECO:0000259" key="3">
    <source>
        <dbReference type="PROSITE" id="PS51015"/>
    </source>
</evidence>
<dbReference type="Gene3D" id="2.30.280.10">
    <property type="entry name" value="SRA-YDG"/>
    <property type="match status" value="1"/>
</dbReference>
<accession>A0A7J7GE43</accession>
<evidence type="ECO:0000313" key="5">
    <source>
        <dbReference type="Proteomes" id="UP000593564"/>
    </source>
</evidence>